<evidence type="ECO:0000313" key="14">
    <source>
        <dbReference type="EMBL" id="EPR35632.1"/>
    </source>
</evidence>
<gene>
    <name evidence="14" type="ORF">dsat_1973</name>
</gene>
<evidence type="ECO:0000256" key="12">
    <source>
        <dbReference type="PIRSR" id="PIRSR602481-1"/>
    </source>
</evidence>
<evidence type="ECO:0000256" key="5">
    <source>
        <dbReference type="ARBA" id="ARBA00022490"/>
    </source>
</evidence>
<dbReference type="InterPro" id="IPR036390">
    <property type="entry name" value="WH_DNA-bd_sf"/>
</dbReference>
<dbReference type="EMBL" id="ATHI01000003">
    <property type="protein sequence ID" value="EPR35632.1"/>
    <property type="molecule type" value="Genomic_DNA"/>
</dbReference>
<dbReference type="GO" id="GO:1900705">
    <property type="term" value="P:negative regulation of siderophore biosynthetic process"/>
    <property type="evidence" value="ECO:0007669"/>
    <property type="project" value="TreeGrafter"/>
</dbReference>
<dbReference type="Gene3D" id="1.10.10.10">
    <property type="entry name" value="Winged helix-like DNA-binding domain superfamily/Winged helix DNA-binding domain"/>
    <property type="match status" value="1"/>
</dbReference>
<evidence type="ECO:0000256" key="4">
    <source>
        <dbReference type="ARBA" id="ARBA00020910"/>
    </source>
</evidence>
<dbReference type="OrthoDB" id="8659436at2"/>
<feature type="binding site" evidence="13">
    <location>
        <position position="136"/>
    </location>
    <ligand>
        <name>Fe cation</name>
        <dbReference type="ChEBI" id="CHEBI:24875"/>
    </ligand>
</feature>
<comment type="subunit">
    <text evidence="3">Homodimer.</text>
</comment>
<dbReference type="PANTHER" id="PTHR33202">
    <property type="entry name" value="ZINC UPTAKE REGULATION PROTEIN"/>
    <property type="match status" value="1"/>
</dbReference>
<dbReference type="InterPro" id="IPR036388">
    <property type="entry name" value="WH-like_DNA-bd_sf"/>
</dbReference>
<dbReference type="SUPFAM" id="SSF46785">
    <property type="entry name" value="Winged helix' DNA-binding domain"/>
    <property type="match status" value="1"/>
</dbReference>
<evidence type="ECO:0000256" key="8">
    <source>
        <dbReference type="ARBA" id="ARBA00022833"/>
    </source>
</evidence>
<evidence type="ECO:0000256" key="13">
    <source>
        <dbReference type="PIRSR" id="PIRSR602481-2"/>
    </source>
</evidence>
<evidence type="ECO:0000256" key="10">
    <source>
        <dbReference type="ARBA" id="ARBA00023125"/>
    </source>
</evidence>
<protein>
    <recommendedName>
        <fullName evidence="4">Ferric uptake regulation protein</fullName>
    </recommendedName>
</protein>
<keyword evidence="15" id="KW-1185">Reference proteome</keyword>
<feature type="binding site" evidence="12">
    <location>
        <position position="107"/>
    </location>
    <ligand>
        <name>Zn(2+)</name>
        <dbReference type="ChEBI" id="CHEBI:29105"/>
    </ligand>
</feature>
<keyword evidence="10" id="KW-0238">DNA-binding</keyword>
<feature type="binding site" evidence="12">
    <location>
        <position position="147"/>
    </location>
    <ligand>
        <name>Zn(2+)</name>
        <dbReference type="ChEBI" id="CHEBI:29105"/>
    </ligand>
</feature>
<feature type="binding site" evidence="13">
    <location>
        <position position="119"/>
    </location>
    <ligand>
        <name>Fe cation</name>
        <dbReference type="ChEBI" id="CHEBI:24875"/>
    </ligand>
</feature>
<dbReference type="GO" id="GO:0003700">
    <property type="term" value="F:DNA-binding transcription factor activity"/>
    <property type="evidence" value="ECO:0007669"/>
    <property type="project" value="InterPro"/>
</dbReference>
<comment type="similarity">
    <text evidence="2">Belongs to the Fur family.</text>
</comment>
<dbReference type="GO" id="GO:0045892">
    <property type="term" value="P:negative regulation of DNA-templated transcription"/>
    <property type="evidence" value="ECO:0007669"/>
    <property type="project" value="TreeGrafter"/>
</dbReference>
<feature type="binding site" evidence="12">
    <location>
        <position position="104"/>
    </location>
    <ligand>
        <name>Zn(2+)</name>
        <dbReference type="ChEBI" id="CHEBI:29105"/>
    </ligand>
</feature>
<keyword evidence="8 12" id="KW-0862">Zinc</keyword>
<dbReference type="RefSeq" id="WP_020885859.1">
    <property type="nucleotide sequence ID" value="NZ_ATHI01000003.1"/>
</dbReference>
<dbReference type="AlphaFoldDB" id="S7TEL4"/>
<dbReference type="GO" id="GO:0000976">
    <property type="term" value="F:transcription cis-regulatory region binding"/>
    <property type="evidence" value="ECO:0007669"/>
    <property type="project" value="TreeGrafter"/>
</dbReference>
<feature type="binding site" evidence="12">
    <location>
        <position position="144"/>
    </location>
    <ligand>
        <name>Zn(2+)</name>
        <dbReference type="ChEBI" id="CHEBI:29105"/>
    </ligand>
</feature>
<feature type="binding site" evidence="13">
    <location>
        <position position="100"/>
    </location>
    <ligand>
        <name>Fe cation</name>
        <dbReference type="ChEBI" id="CHEBI:24875"/>
    </ligand>
</feature>
<accession>S7TEL4</accession>
<evidence type="ECO:0000256" key="7">
    <source>
        <dbReference type="ARBA" id="ARBA00022723"/>
    </source>
</evidence>
<dbReference type="PANTHER" id="PTHR33202:SF2">
    <property type="entry name" value="FERRIC UPTAKE REGULATION PROTEIN"/>
    <property type="match status" value="1"/>
</dbReference>
<sequence length="151" mass="17599">MGKRDVLEREQREAFRDYLARKRLKMTPQRMRILDAFLASEGHLSSEDLYHRVREVDNTVGQATVYRTLKLLSDSGIAKEVDFAEGVARYEHGFHDEHHDHLICQRCRATVEVADERIERLQEDLAAKHGYRLTGHSMCLYGICPRCRAKE</sequence>
<evidence type="ECO:0000256" key="6">
    <source>
        <dbReference type="ARBA" id="ARBA00022491"/>
    </source>
</evidence>
<reference evidence="14 15" key="1">
    <citation type="journal article" date="2013" name="Genome Announc.">
        <title>Draft genome sequences for three mercury-methylating, sulfate-reducing bacteria.</title>
        <authorList>
            <person name="Brown S.D."/>
            <person name="Hurt R.A.Jr."/>
            <person name="Gilmour C.C."/>
            <person name="Elias D.A."/>
        </authorList>
    </citation>
    <scope>NUCLEOTIDE SEQUENCE [LARGE SCALE GENOMIC DNA]</scope>
    <source>
        <strain evidence="14 15">DSM 16529</strain>
    </source>
</reference>
<dbReference type="InterPro" id="IPR002481">
    <property type="entry name" value="FUR"/>
</dbReference>
<evidence type="ECO:0000313" key="15">
    <source>
        <dbReference type="Proteomes" id="UP000014975"/>
    </source>
</evidence>
<dbReference type="CDD" id="cd07153">
    <property type="entry name" value="Fur_like"/>
    <property type="match status" value="1"/>
</dbReference>
<name>S7TEL4_9BACT</name>
<keyword evidence="9" id="KW-0805">Transcription regulation</keyword>
<keyword evidence="6" id="KW-0678">Repressor</keyword>
<organism evidence="14 15">
    <name type="scientific">Alkalidesulfovibrio alkalitolerans DSM 16529</name>
    <dbReference type="NCBI Taxonomy" id="1121439"/>
    <lineage>
        <taxon>Bacteria</taxon>
        <taxon>Pseudomonadati</taxon>
        <taxon>Thermodesulfobacteriota</taxon>
        <taxon>Desulfovibrionia</taxon>
        <taxon>Desulfovibrionales</taxon>
        <taxon>Desulfovibrionaceae</taxon>
        <taxon>Alkalidesulfovibrio</taxon>
    </lineage>
</organism>
<comment type="cofactor">
    <cofactor evidence="12">
        <name>Zn(2+)</name>
        <dbReference type="ChEBI" id="CHEBI:29105"/>
    </cofactor>
    <text evidence="12">Binds 1 zinc ion per subunit.</text>
</comment>
<evidence type="ECO:0000256" key="2">
    <source>
        <dbReference type="ARBA" id="ARBA00007957"/>
    </source>
</evidence>
<dbReference type="InterPro" id="IPR043135">
    <property type="entry name" value="Fur_C"/>
</dbReference>
<keyword evidence="5" id="KW-0963">Cytoplasm</keyword>
<feature type="binding site" evidence="13">
    <location>
        <position position="98"/>
    </location>
    <ligand>
        <name>Fe cation</name>
        <dbReference type="ChEBI" id="CHEBI:24875"/>
    </ligand>
</feature>
<keyword evidence="13" id="KW-0408">Iron</keyword>
<evidence type="ECO:0000256" key="11">
    <source>
        <dbReference type="ARBA" id="ARBA00023163"/>
    </source>
</evidence>
<evidence type="ECO:0000256" key="9">
    <source>
        <dbReference type="ARBA" id="ARBA00023015"/>
    </source>
</evidence>
<dbReference type="Gene3D" id="3.30.1490.190">
    <property type="match status" value="1"/>
</dbReference>
<dbReference type="PATRIC" id="fig|1121439.3.peg.358"/>
<dbReference type="GO" id="GO:0005829">
    <property type="term" value="C:cytosol"/>
    <property type="evidence" value="ECO:0007669"/>
    <property type="project" value="TreeGrafter"/>
</dbReference>
<dbReference type="Proteomes" id="UP000014975">
    <property type="component" value="Unassembled WGS sequence"/>
</dbReference>
<dbReference type="eggNOG" id="COG0735">
    <property type="taxonomic scope" value="Bacteria"/>
</dbReference>
<comment type="caution">
    <text evidence="14">The sequence shown here is derived from an EMBL/GenBank/DDBJ whole genome shotgun (WGS) entry which is preliminary data.</text>
</comment>
<comment type="subcellular location">
    <subcellularLocation>
        <location evidence="1">Cytoplasm</location>
    </subcellularLocation>
</comment>
<dbReference type="Pfam" id="PF01475">
    <property type="entry name" value="FUR"/>
    <property type="match status" value="1"/>
</dbReference>
<comment type="cofactor">
    <cofactor evidence="13">
        <name>Mn(2+)</name>
        <dbReference type="ChEBI" id="CHEBI:29035"/>
    </cofactor>
    <cofactor evidence="13">
        <name>Fe(2+)</name>
        <dbReference type="ChEBI" id="CHEBI:29033"/>
    </cofactor>
    <text evidence="13">Binds 1 Mn(2+) or Fe(2+) ion per subunit.</text>
</comment>
<dbReference type="GO" id="GO:0008270">
    <property type="term" value="F:zinc ion binding"/>
    <property type="evidence" value="ECO:0007669"/>
    <property type="project" value="TreeGrafter"/>
</dbReference>
<proteinExistence type="inferred from homology"/>
<evidence type="ECO:0000256" key="1">
    <source>
        <dbReference type="ARBA" id="ARBA00004496"/>
    </source>
</evidence>
<keyword evidence="7 12" id="KW-0479">Metal-binding</keyword>
<dbReference type="STRING" id="1121439.dsat_1973"/>
<evidence type="ECO:0000256" key="3">
    <source>
        <dbReference type="ARBA" id="ARBA00011738"/>
    </source>
</evidence>
<keyword evidence="11" id="KW-0804">Transcription</keyword>